<evidence type="ECO:0000256" key="1">
    <source>
        <dbReference type="SAM" id="MobiDB-lite"/>
    </source>
</evidence>
<dbReference type="Proteomes" id="UP000050525">
    <property type="component" value="Unassembled WGS sequence"/>
</dbReference>
<evidence type="ECO:0000313" key="2">
    <source>
        <dbReference type="EMBL" id="KYO48629.1"/>
    </source>
</evidence>
<reference evidence="2 3" key="1">
    <citation type="journal article" date="2012" name="Genome Biol.">
        <title>Sequencing three crocodilian genomes to illuminate the evolution of archosaurs and amniotes.</title>
        <authorList>
            <person name="St John J.A."/>
            <person name="Braun E.L."/>
            <person name="Isberg S.R."/>
            <person name="Miles L.G."/>
            <person name="Chong A.Y."/>
            <person name="Gongora J."/>
            <person name="Dalzell P."/>
            <person name="Moran C."/>
            <person name="Bed'hom B."/>
            <person name="Abzhanov A."/>
            <person name="Burgess S.C."/>
            <person name="Cooksey A.M."/>
            <person name="Castoe T.A."/>
            <person name="Crawford N.G."/>
            <person name="Densmore L.D."/>
            <person name="Drew J.C."/>
            <person name="Edwards S.V."/>
            <person name="Faircloth B.C."/>
            <person name="Fujita M.K."/>
            <person name="Greenwold M.J."/>
            <person name="Hoffmann F.G."/>
            <person name="Howard J.M."/>
            <person name="Iguchi T."/>
            <person name="Janes D.E."/>
            <person name="Khan S.Y."/>
            <person name="Kohno S."/>
            <person name="de Koning A.J."/>
            <person name="Lance S.L."/>
            <person name="McCarthy F.M."/>
            <person name="McCormack J.E."/>
            <person name="Merchant M.E."/>
            <person name="Peterson D.G."/>
            <person name="Pollock D.D."/>
            <person name="Pourmand N."/>
            <person name="Raney B.J."/>
            <person name="Roessler K.A."/>
            <person name="Sanford J.R."/>
            <person name="Sawyer R.H."/>
            <person name="Schmidt C.J."/>
            <person name="Triplett E.W."/>
            <person name="Tuberville T.D."/>
            <person name="Venegas-Anaya M."/>
            <person name="Howard J.T."/>
            <person name="Jarvis E.D."/>
            <person name="Guillette L.J.Jr."/>
            <person name="Glenn T.C."/>
            <person name="Green R.E."/>
            <person name="Ray D.A."/>
        </authorList>
    </citation>
    <scope>NUCLEOTIDE SEQUENCE [LARGE SCALE GENOMIC DNA]</scope>
    <source>
        <strain evidence="2">KSC_2009_1</strain>
    </source>
</reference>
<keyword evidence="3" id="KW-1185">Reference proteome</keyword>
<accession>A0A151PHW8</accession>
<sequence length="72" mass="7653">MPGQRGNLQASQVGNEQLPPPKPPSPTPNLGECRPGDPGPSLWRVEASSCQCMQLRKYGKPSTVPSATNIVL</sequence>
<evidence type="ECO:0000313" key="3">
    <source>
        <dbReference type="Proteomes" id="UP000050525"/>
    </source>
</evidence>
<dbReference type="EMBL" id="AKHW03000179">
    <property type="protein sequence ID" value="KYO48629.1"/>
    <property type="molecule type" value="Genomic_DNA"/>
</dbReference>
<dbReference type="AlphaFoldDB" id="A0A151PHW8"/>
<gene>
    <name evidence="2" type="ORF">Y1Q_0004032</name>
</gene>
<organism evidence="2 3">
    <name type="scientific">Alligator mississippiensis</name>
    <name type="common">American alligator</name>
    <dbReference type="NCBI Taxonomy" id="8496"/>
    <lineage>
        <taxon>Eukaryota</taxon>
        <taxon>Metazoa</taxon>
        <taxon>Chordata</taxon>
        <taxon>Craniata</taxon>
        <taxon>Vertebrata</taxon>
        <taxon>Euteleostomi</taxon>
        <taxon>Archelosauria</taxon>
        <taxon>Archosauria</taxon>
        <taxon>Crocodylia</taxon>
        <taxon>Alligatoridae</taxon>
        <taxon>Alligatorinae</taxon>
        <taxon>Alligator</taxon>
    </lineage>
</organism>
<proteinExistence type="predicted"/>
<feature type="compositionally biased region" description="Polar residues" evidence="1">
    <location>
        <begin position="1"/>
        <end position="15"/>
    </location>
</feature>
<comment type="caution">
    <text evidence="2">The sequence shown here is derived from an EMBL/GenBank/DDBJ whole genome shotgun (WGS) entry which is preliminary data.</text>
</comment>
<feature type="compositionally biased region" description="Pro residues" evidence="1">
    <location>
        <begin position="18"/>
        <end position="27"/>
    </location>
</feature>
<feature type="region of interest" description="Disordered" evidence="1">
    <location>
        <begin position="1"/>
        <end position="41"/>
    </location>
</feature>
<name>A0A151PHW8_ALLMI</name>
<protein>
    <submittedName>
        <fullName evidence="2">Uncharacterized protein</fullName>
    </submittedName>
</protein>